<dbReference type="RefSeq" id="XP_033157746.1">
    <property type="nucleotide sequence ID" value="XM_033301855.1"/>
</dbReference>
<gene>
    <name evidence="2" type="primary">LOC117139505</name>
</gene>
<sequence length="238" mass="27394">MESAKVLNKLLKEAPKDSKGSKEIEELRNLIMELMKPRLGQLLQILKTRMIASTRDEFQDENDDWWPDYELLSADWRAFTDMNGFLVCTQDALKGLPGDLKAIGEKFDYAYSVAKPISVPNKTKNYFLVVELIEDLEDFVTHLSRLCSKNLDERRDLYDLASITKDTGDRIKVKVFDERTFVQLQSRIASLRNYIRDFCALFDAHLECEEEDEFEPLDMLAKPQGPLATGTNADKART</sequence>
<proteinExistence type="predicted"/>
<protein>
    <submittedName>
        <fullName evidence="2">Uncharacterized protein LOC117139505</fullName>
    </submittedName>
</protein>
<dbReference type="AlphaFoldDB" id="A0A6P8K4W1"/>
<organism evidence="1 2">
    <name type="scientific">Drosophila mauritiana</name>
    <name type="common">Fruit fly</name>
    <dbReference type="NCBI Taxonomy" id="7226"/>
    <lineage>
        <taxon>Eukaryota</taxon>
        <taxon>Metazoa</taxon>
        <taxon>Ecdysozoa</taxon>
        <taxon>Arthropoda</taxon>
        <taxon>Hexapoda</taxon>
        <taxon>Insecta</taxon>
        <taxon>Pterygota</taxon>
        <taxon>Neoptera</taxon>
        <taxon>Endopterygota</taxon>
        <taxon>Diptera</taxon>
        <taxon>Brachycera</taxon>
        <taxon>Muscomorpha</taxon>
        <taxon>Ephydroidea</taxon>
        <taxon>Drosophilidae</taxon>
        <taxon>Drosophila</taxon>
        <taxon>Sophophora</taxon>
    </lineage>
</organism>
<evidence type="ECO:0000313" key="2">
    <source>
        <dbReference type="RefSeq" id="XP_033157746.1"/>
    </source>
</evidence>
<name>A0A6P8K4W1_DROMA</name>
<reference evidence="2" key="1">
    <citation type="submission" date="2025-08" db="UniProtKB">
        <authorList>
            <consortium name="RefSeq"/>
        </authorList>
    </citation>
    <scope>IDENTIFICATION</scope>
    <source>
        <strain evidence="2">Mau12</strain>
        <tissue evidence="2">Whole Body</tissue>
    </source>
</reference>
<accession>A0A6P8K4W1</accession>
<keyword evidence="1" id="KW-1185">Reference proteome</keyword>
<dbReference type="Proteomes" id="UP000515162">
    <property type="component" value="Chromosome 3L"/>
</dbReference>
<dbReference type="GeneID" id="117139505"/>
<evidence type="ECO:0000313" key="1">
    <source>
        <dbReference type="Proteomes" id="UP000515162"/>
    </source>
</evidence>